<comment type="caution">
    <text evidence="15">The sequence shown here is derived from an EMBL/GenBank/DDBJ whole genome shotgun (WGS) entry which is preliminary data.</text>
</comment>
<evidence type="ECO:0000256" key="13">
    <source>
        <dbReference type="RuleBase" id="RU003848"/>
    </source>
</evidence>
<dbReference type="PANTHER" id="PTHR34264:SF3">
    <property type="entry name" value="ATP SYNTHASE SUBUNIT B, CHLOROPLASTIC"/>
    <property type="match status" value="1"/>
</dbReference>
<evidence type="ECO:0000256" key="14">
    <source>
        <dbReference type="SAM" id="Coils"/>
    </source>
</evidence>
<evidence type="ECO:0000256" key="11">
    <source>
        <dbReference type="ARBA" id="ARBA00037847"/>
    </source>
</evidence>
<keyword evidence="2 12" id="KW-0138">CF(0)</keyword>
<feature type="coiled-coil region" evidence="14">
    <location>
        <begin position="74"/>
        <end position="160"/>
    </location>
</feature>
<keyword evidence="4 12" id="KW-0375">Hydrogen ion transport</keyword>
<comment type="subcellular location">
    <subcellularLocation>
        <location evidence="12">Cellular thylakoid membrane</location>
        <topology evidence="12">Single-pass membrane protein</topology>
    </subcellularLocation>
    <subcellularLocation>
        <location evidence="11">Endomembrane system</location>
        <topology evidence="11">Single-pass membrane protein</topology>
    </subcellularLocation>
</comment>
<evidence type="ECO:0000256" key="3">
    <source>
        <dbReference type="ARBA" id="ARBA00022692"/>
    </source>
</evidence>
<dbReference type="AlphaFoldDB" id="A0AA40VSR1"/>
<gene>
    <name evidence="12" type="primary">atpF</name>
    <name evidence="15" type="ORF">FNW02_21970</name>
</gene>
<keyword evidence="7 12" id="KW-0793">Thylakoid</keyword>
<keyword evidence="5 12" id="KW-1133">Transmembrane helix</keyword>
<organism evidence="15 16">
    <name type="scientific">Komarekiella delphini-convector SJRDD-AB1</name>
    <dbReference type="NCBI Taxonomy" id="2593771"/>
    <lineage>
        <taxon>Bacteria</taxon>
        <taxon>Bacillati</taxon>
        <taxon>Cyanobacteriota</taxon>
        <taxon>Cyanophyceae</taxon>
        <taxon>Nostocales</taxon>
        <taxon>Nostocaceae</taxon>
        <taxon>Komarekiella</taxon>
        <taxon>Komarekiella delphini-convector</taxon>
    </lineage>
</organism>
<accession>A0AA40VSR1</accession>
<keyword evidence="3 12" id="KW-0812">Transmembrane</keyword>
<evidence type="ECO:0000256" key="2">
    <source>
        <dbReference type="ARBA" id="ARBA00022547"/>
    </source>
</evidence>
<evidence type="ECO:0000256" key="8">
    <source>
        <dbReference type="ARBA" id="ARBA00023136"/>
    </source>
</evidence>
<keyword evidence="8 12" id="KW-0472">Membrane</keyword>
<dbReference type="HAMAP" id="MF_01398">
    <property type="entry name" value="ATP_synth_b_bprime"/>
    <property type="match status" value="1"/>
</dbReference>
<dbReference type="Proteomes" id="UP001165986">
    <property type="component" value="Unassembled WGS sequence"/>
</dbReference>
<dbReference type="NCBIfam" id="TIGR01144">
    <property type="entry name" value="ATP_synt_b"/>
    <property type="match status" value="1"/>
</dbReference>
<dbReference type="InterPro" id="IPR005864">
    <property type="entry name" value="ATP_synth_F0_bsu_bac"/>
</dbReference>
<evidence type="ECO:0000256" key="12">
    <source>
        <dbReference type="HAMAP-Rule" id="MF_01398"/>
    </source>
</evidence>
<evidence type="ECO:0000313" key="15">
    <source>
        <dbReference type="EMBL" id="MBD6618417.1"/>
    </source>
</evidence>
<dbReference type="EMBL" id="VJXY01000026">
    <property type="protein sequence ID" value="MBD6618417.1"/>
    <property type="molecule type" value="Genomic_DNA"/>
</dbReference>
<comment type="function">
    <text evidence="10 12">F(1)F(0) ATP synthase produces ATP from ADP in the presence of a proton or sodium gradient. F-type ATPases consist of two structural domains, F(1) containing the extramembraneous catalytic core and F(0) containing the membrane proton channel, linked together by a central stalk and a peripheral stalk. During catalysis, ATP synthesis in the catalytic domain of F(1) is coupled via a rotary mechanism of the central stalk subunits to proton translocation.</text>
</comment>
<keyword evidence="1 12" id="KW-0813">Transport</keyword>
<sequence>MGIMGTFLLLAAEANAVHSELAEGAAEGGFGLNLDILETNLINLAILVGILFYFGRKVLSNILNERKSNIATLIQEAEGRLKEAQIALSQAQDQLTQAQAEAQRIRKAAQESAQASKEALLERAVQDVERLKQTAAADLNSETERAIAQLRQRVATLALQKVESQLKSGIADDAQQMLIDRSIAQLGGNV</sequence>
<evidence type="ECO:0000256" key="4">
    <source>
        <dbReference type="ARBA" id="ARBA00022781"/>
    </source>
</evidence>
<evidence type="ECO:0000256" key="10">
    <source>
        <dbReference type="ARBA" id="ARBA00025198"/>
    </source>
</evidence>
<dbReference type="Pfam" id="PF00430">
    <property type="entry name" value="ATP-synt_B"/>
    <property type="match status" value="1"/>
</dbReference>
<dbReference type="InterPro" id="IPR002146">
    <property type="entry name" value="ATP_synth_b/b'su_bac/chlpt"/>
</dbReference>
<dbReference type="InterPro" id="IPR028987">
    <property type="entry name" value="ATP_synth_B-like_membr_sf"/>
</dbReference>
<keyword evidence="6 12" id="KW-0406">Ion transport</keyword>
<keyword evidence="16" id="KW-1185">Reference proteome</keyword>
<dbReference type="GO" id="GO:0012505">
    <property type="term" value="C:endomembrane system"/>
    <property type="evidence" value="ECO:0007669"/>
    <property type="project" value="UniProtKB-SubCell"/>
</dbReference>
<dbReference type="GO" id="GO:0031676">
    <property type="term" value="C:plasma membrane-derived thylakoid membrane"/>
    <property type="evidence" value="ECO:0007669"/>
    <property type="project" value="UniProtKB-SubCell"/>
</dbReference>
<keyword evidence="14" id="KW-0175">Coiled coil</keyword>
<dbReference type="PANTHER" id="PTHR34264">
    <property type="entry name" value="ATP SYNTHASE SUBUNIT B, CHLOROPLASTIC"/>
    <property type="match status" value="1"/>
</dbReference>
<dbReference type="GO" id="GO:0046933">
    <property type="term" value="F:proton-transporting ATP synthase activity, rotational mechanism"/>
    <property type="evidence" value="ECO:0007669"/>
    <property type="project" value="UniProtKB-UniRule"/>
</dbReference>
<protein>
    <recommendedName>
        <fullName evidence="12">ATP synthase subunit b</fullName>
    </recommendedName>
    <alternativeName>
        <fullName evidence="12">ATP synthase F(0) sector subunit b</fullName>
    </alternativeName>
    <alternativeName>
        <fullName evidence="12">ATPase subunit I</fullName>
    </alternativeName>
    <alternativeName>
        <fullName evidence="12">F-type ATPase subunit b</fullName>
        <shortName evidence="12">F-ATPase subunit b</shortName>
    </alternativeName>
</protein>
<evidence type="ECO:0000256" key="9">
    <source>
        <dbReference type="ARBA" id="ARBA00023310"/>
    </source>
</evidence>
<comment type="subunit">
    <text evidence="12">F-type ATPases have 2 components, F(1) - the catalytic core - and F(0) - the membrane proton channel. F(1) has five subunits: alpha(3), beta(3), gamma(1), delta(1), epsilon(1). F(0) has four main subunits: a(1), b(1), b'(1) and c(10-14). The alpha and beta chains form an alternating ring which encloses part of the gamma chain. F(1) is attached to F(0) by a central stalk formed by the gamma and epsilon chains, while a peripheral stalk is formed by the delta, b and b' chains.</text>
</comment>
<name>A0AA40VSR1_9NOST</name>
<evidence type="ECO:0000313" key="16">
    <source>
        <dbReference type="Proteomes" id="UP001165986"/>
    </source>
</evidence>
<dbReference type="RefSeq" id="WP_191759624.1">
    <property type="nucleotide sequence ID" value="NZ_VJXY01000026.1"/>
</dbReference>
<dbReference type="NCBIfam" id="NF005606">
    <property type="entry name" value="PRK07352.1"/>
    <property type="match status" value="1"/>
</dbReference>
<evidence type="ECO:0000256" key="7">
    <source>
        <dbReference type="ARBA" id="ARBA00023078"/>
    </source>
</evidence>
<evidence type="ECO:0000256" key="6">
    <source>
        <dbReference type="ARBA" id="ARBA00023065"/>
    </source>
</evidence>
<proteinExistence type="inferred from homology"/>
<comment type="similarity">
    <text evidence="12 13">Belongs to the ATPase B chain family.</text>
</comment>
<dbReference type="SUPFAM" id="SSF81573">
    <property type="entry name" value="F1F0 ATP synthase subunit B, membrane domain"/>
    <property type="match status" value="1"/>
</dbReference>
<dbReference type="GO" id="GO:0045259">
    <property type="term" value="C:proton-transporting ATP synthase complex"/>
    <property type="evidence" value="ECO:0007669"/>
    <property type="project" value="UniProtKB-KW"/>
</dbReference>
<evidence type="ECO:0000256" key="1">
    <source>
        <dbReference type="ARBA" id="ARBA00022448"/>
    </source>
</evidence>
<comment type="function">
    <text evidence="12">Component of the F(0) channel, it forms part of the peripheral stalk, linking F(1) to F(0).</text>
</comment>
<reference evidence="15" key="1">
    <citation type="submission" date="2019-07" db="EMBL/GenBank/DDBJ databases">
        <title>Toxilogical consequences of a new and cryptic species of cyanobacteria (Komarekiella delphini-convector) recovered from the epidermis of a bottlenose dolphin and 1500 ft. in the air.</title>
        <authorList>
            <person name="Brown A.O."/>
            <person name="Dvorak P."/>
            <person name="Villanueva C.D."/>
            <person name="Foss A.J."/>
            <person name="Garvey A.D."/>
            <person name="Gibson Q.A."/>
            <person name="Johansen J.R."/>
            <person name="Casamatta D.A."/>
        </authorList>
    </citation>
    <scope>NUCLEOTIDE SEQUENCE</scope>
    <source>
        <strain evidence="15">SJRDD-AB1</strain>
    </source>
</reference>
<evidence type="ECO:0000256" key="5">
    <source>
        <dbReference type="ARBA" id="ARBA00022989"/>
    </source>
</evidence>
<keyword evidence="9 12" id="KW-0066">ATP synthesis</keyword>
<dbReference type="CDD" id="cd06503">
    <property type="entry name" value="ATP-synt_Fo_b"/>
    <property type="match status" value="1"/>
</dbReference>